<feature type="compositionally biased region" description="Basic residues" evidence="3">
    <location>
        <begin position="930"/>
        <end position="941"/>
    </location>
</feature>
<protein>
    <recommendedName>
        <fullName evidence="4">CCHC-type domain-containing protein</fullName>
    </recommendedName>
</protein>
<dbReference type="PANTHER" id="PTHR46284">
    <property type="entry name" value="PROTEIN KINESIN LIGHT CHAIN-RELATED 3"/>
    <property type="match status" value="1"/>
</dbReference>
<evidence type="ECO:0000256" key="3">
    <source>
        <dbReference type="SAM" id="MobiDB-lite"/>
    </source>
</evidence>
<keyword evidence="1" id="KW-0479">Metal-binding</keyword>
<dbReference type="SUPFAM" id="SSF57756">
    <property type="entry name" value="Retrovirus zinc finger-like domains"/>
    <property type="match status" value="1"/>
</dbReference>
<keyword evidence="2" id="KW-0802">TPR repeat</keyword>
<evidence type="ECO:0000256" key="2">
    <source>
        <dbReference type="PROSITE-ProRule" id="PRU00339"/>
    </source>
</evidence>
<keyword evidence="1" id="KW-0862">Zinc</keyword>
<dbReference type="InterPro" id="IPR019734">
    <property type="entry name" value="TPR_rpt"/>
</dbReference>
<accession>A0ABU6XBX7</accession>
<dbReference type="PROSITE" id="PS50158">
    <property type="entry name" value="ZF_CCHC"/>
    <property type="match status" value="1"/>
</dbReference>
<evidence type="ECO:0000259" key="4">
    <source>
        <dbReference type="PROSITE" id="PS50158"/>
    </source>
</evidence>
<feature type="region of interest" description="Disordered" evidence="3">
    <location>
        <begin position="1150"/>
        <end position="1170"/>
    </location>
</feature>
<dbReference type="InterPro" id="IPR011990">
    <property type="entry name" value="TPR-like_helical_dom_sf"/>
</dbReference>
<dbReference type="Pfam" id="PF13374">
    <property type="entry name" value="TPR_10"/>
    <property type="match status" value="1"/>
</dbReference>
<feature type="compositionally biased region" description="Low complexity" evidence="3">
    <location>
        <begin position="1247"/>
        <end position="1257"/>
    </location>
</feature>
<dbReference type="InterPro" id="IPR036875">
    <property type="entry name" value="Znf_CCHC_sf"/>
</dbReference>
<feature type="region of interest" description="Disordered" evidence="3">
    <location>
        <begin position="1"/>
        <end position="42"/>
    </location>
</feature>
<dbReference type="Gene3D" id="4.10.60.10">
    <property type="entry name" value="Zinc finger, CCHC-type"/>
    <property type="match status" value="1"/>
</dbReference>
<dbReference type="SMART" id="SM00343">
    <property type="entry name" value="ZnF_C2HC"/>
    <property type="match status" value="1"/>
</dbReference>
<keyword evidence="6" id="KW-1185">Reference proteome</keyword>
<dbReference type="EMBL" id="JASCZI010211563">
    <property type="protein sequence ID" value="MED6194458.1"/>
    <property type="molecule type" value="Genomic_DNA"/>
</dbReference>
<comment type="caution">
    <text evidence="5">The sequence shown here is derived from an EMBL/GenBank/DDBJ whole genome shotgun (WGS) entry which is preliminary data.</text>
</comment>
<organism evidence="5 6">
    <name type="scientific">Stylosanthes scabra</name>
    <dbReference type="NCBI Taxonomy" id="79078"/>
    <lineage>
        <taxon>Eukaryota</taxon>
        <taxon>Viridiplantae</taxon>
        <taxon>Streptophyta</taxon>
        <taxon>Embryophyta</taxon>
        <taxon>Tracheophyta</taxon>
        <taxon>Spermatophyta</taxon>
        <taxon>Magnoliopsida</taxon>
        <taxon>eudicotyledons</taxon>
        <taxon>Gunneridae</taxon>
        <taxon>Pentapetalae</taxon>
        <taxon>rosids</taxon>
        <taxon>fabids</taxon>
        <taxon>Fabales</taxon>
        <taxon>Fabaceae</taxon>
        <taxon>Papilionoideae</taxon>
        <taxon>50 kb inversion clade</taxon>
        <taxon>dalbergioids sensu lato</taxon>
        <taxon>Dalbergieae</taxon>
        <taxon>Pterocarpus clade</taxon>
        <taxon>Stylosanthes</taxon>
    </lineage>
</organism>
<feature type="compositionally biased region" description="Basic and acidic residues" evidence="3">
    <location>
        <begin position="1214"/>
        <end position="1237"/>
    </location>
</feature>
<dbReference type="InterPro" id="IPR001878">
    <property type="entry name" value="Znf_CCHC"/>
</dbReference>
<dbReference type="SUPFAM" id="SSF48452">
    <property type="entry name" value="TPR-like"/>
    <property type="match status" value="1"/>
</dbReference>
<dbReference type="PROSITE" id="PS50005">
    <property type="entry name" value="TPR"/>
    <property type="match status" value="3"/>
</dbReference>
<reference evidence="5 6" key="1">
    <citation type="journal article" date="2023" name="Plants (Basel)">
        <title>Bridging the Gap: Combining Genomics and Transcriptomics Approaches to Understand Stylosanthes scabra, an Orphan Legume from the Brazilian Caatinga.</title>
        <authorList>
            <person name="Ferreira-Neto J.R.C."/>
            <person name="da Silva M.D."/>
            <person name="Binneck E."/>
            <person name="de Melo N.F."/>
            <person name="da Silva R.H."/>
            <person name="de Melo A.L.T.M."/>
            <person name="Pandolfi V."/>
            <person name="Bustamante F.O."/>
            <person name="Brasileiro-Vidal A.C."/>
            <person name="Benko-Iseppon A.M."/>
        </authorList>
    </citation>
    <scope>NUCLEOTIDE SEQUENCE [LARGE SCALE GENOMIC DNA]</scope>
    <source>
        <tissue evidence="5">Leaves</tissue>
    </source>
</reference>
<feature type="repeat" description="TPR" evidence="2">
    <location>
        <begin position="276"/>
        <end position="309"/>
    </location>
</feature>
<feature type="compositionally biased region" description="Polar residues" evidence="3">
    <location>
        <begin position="969"/>
        <end position="978"/>
    </location>
</feature>
<dbReference type="Proteomes" id="UP001341840">
    <property type="component" value="Unassembled WGS sequence"/>
</dbReference>
<feature type="domain" description="CCHC-type" evidence="4">
    <location>
        <begin position="1405"/>
        <end position="1421"/>
    </location>
</feature>
<feature type="compositionally biased region" description="Pro residues" evidence="3">
    <location>
        <begin position="1150"/>
        <end position="1163"/>
    </location>
</feature>
<evidence type="ECO:0000313" key="6">
    <source>
        <dbReference type="Proteomes" id="UP001341840"/>
    </source>
</evidence>
<feature type="region of interest" description="Disordered" evidence="3">
    <location>
        <begin position="1186"/>
        <end position="1269"/>
    </location>
</feature>
<sequence>MPGLFAARTPSKTQSFRDFLIEPPENEPSGEMNPTPPPTAKRAAMRTADKLVVDDNDTSLDNPDMGPFLLKMARDTIHAGHDPNKALEYAIRASESFERVSGLSPDLATCLHVVAAILSGLGRLEEAVVILERSILASKGVENGSGHAMVKFSGLMQLGDTYSMIGQLDRSIECYESGLKIQVEALGGSDPRVAETCRYLAEAHVQAMQFDEAERFCKKTLEIHREHCSPASLIEAADRRLMALICEAKGEYEPALEHLVLASMSMIAHGQDNEVAAIDISIGDIYLSLCRFDEAVFAYQKALTVFKTTKGESHSSIALVYIRLADLYYKTGNLRESKSYCENALRIYSKPVPGTAPGEIASGLNEISAIYEALNEPEEALKLLQKAVKLLEDLPGQYRTVAGIESQIGVIFYMVGRYNDARKYFLSAIAKLRASGERKSAFFGFVLNQMGLACVQLYKIAEAAAHFEEAREILEQECGTYHLDTLGVYSNLAATYDAMGRVEDAIEILEYILKMREEKLGTANPEVDDERKRLFELLKEAGRVRNKKAKSLENLIESKSFNMKNERKKKRVAFEDIKIPDLQKPLINPYTFYHRQKRSAIINIRHLITRNPSPPVKEIVQSSSLQQCGLQATTSEQYVTIEIPQDLIREYLAQNYTHLHLGAIRLILTLHGRKGLPITAKIALLDTTFKEYQNALIGALVTTLTNGSVILTISPDFTMRLTDPTLSQRIKIQVQLIGASQDAAAEQATLHHQVLYRVQDHALDLKLPNSTGDALLMFHDKNHGPAIVNIPRMITTEELSSIVPLEWITNYEKAFPQQIPDVHTTAPPRITRASDGTVTTVFQRPGSEGQSSFRQSSFRRICTISPISIQHTAHPDDPPVHYYDNGKPVYVSHIQGHFIWDVDPSMCDSDCDCQDWNDWSDSEDEEDYVRRRRKSKKKKKQSCTVSRRPDPPDEPDYKPKFSLKRRSQKSYQDHSSANPQVVPCIATLGSYDHDFPPLQTSTDDARVTRRPYVTPPQGVSPHGYQAITLQEEVLNWHTDNALNQNKVLNKIDHRLGTLEEKVDEASTHMSHLQSHIKELRDRLATQAIQLDHDLKTYIHEQYFGSDFYKKNQELIKIKAQLKQIEDDQARKTKPQALTTDLLSLYPPPYPTYTPNLYPPPSSPPQSSDYGSIFQSFHSLAKYAQPKTPILPPAQPTGFKPKEPKPRPRPSWKPKFREFFSGDSSGTDKGEKEEKASDRTINFMAQNDSTSEGDSSTDYSEETSEENHIADISAIAMVNPAGEDSDEDELQPEIQRMMVALRKEVPTTSLGEIYQIALAALDKLCETQNMFKQLQKRSQKLKGACNKSYLQIKCKDKDSCDCSNKKKHHFKKSSQSFQYKSNFPRRKKGRRRYFKRRSFRSKKTNKCFLCGQTSHFAKNCPKKKSKREVKMLQSLQDAISLQDDDDFEDILEKQPQKDEDIQYVLQMSDSDTCSDWTDDEDEYRPIHAVTTILPQKWITQEEMGHMGSIGLKQIDNTPRPHFNLKVKASKYDRLVKAVAFLDTGSCATIVKPHMLPSEAWIPFNKKFTTINQEIFTISLISKENIGLQLFPEMTTWIRVLGSDLLEKDVLFGYDAYYRTRGVSIWPDGLKYKKQFLPFSNSMSISELSNAP</sequence>
<gene>
    <name evidence="5" type="ORF">PIB30_028756</name>
</gene>
<name>A0ABU6XBX7_9FABA</name>
<evidence type="ECO:0000313" key="5">
    <source>
        <dbReference type="EMBL" id="MED6194458.1"/>
    </source>
</evidence>
<dbReference type="SMART" id="SM00028">
    <property type="entry name" value="TPR"/>
    <property type="match status" value="9"/>
</dbReference>
<feature type="repeat" description="TPR" evidence="2">
    <location>
        <begin position="486"/>
        <end position="519"/>
    </location>
</feature>
<dbReference type="PANTHER" id="PTHR46284:SF9">
    <property type="entry name" value="OS02G0109800 PROTEIN"/>
    <property type="match status" value="1"/>
</dbReference>
<proteinExistence type="predicted"/>
<dbReference type="Gene3D" id="1.25.40.10">
    <property type="entry name" value="Tetratricopeptide repeat domain"/>
    <property type="match status" value="3"/>
</dbReference>
<feature type="compositionally biased region" description="Basic and acidic residues" evidence="3">
    <location>
        <begin position="947"/>
        <end position="959"/>
    </location>
</feature>
<feature type="region of interest" description="Disordered" evidence="3">
    <location>
        <begin position="920"/>
        <end position="978"/>
    </location>
</feature>
<dbReference type="Pfam" id="PF13424">
    <property type="entry name" value="TPR_12"/>
    <property type="match status" value="3"/>
</dbReference>
<dbReference type="Pfam" id="PF01107">
    <property type="entry name" value="MP"/>
    <property type="match status" value="1"/>
</dbReference>
<dbReference type="InterPro" id="IPR028919">
    <property type="entry name" value="Viral_movement"/>
</dbReference>
<keyword evidence="1" id="KW-0863">Zinc-finger</keyword>
<evidence type="ECO:0000256" key="1">
    <source>
        <dbReference type="PROSITE-ProRule" id="PRU00047"/>
    </source>
</evidence>
<feature type="repeat" description="TPR" evidence="2">
    <location>
        <begin position="361"/>
        <end position="394"/>
    </location>
</feature>